<evidence type="ECO:0000313" key="3">
    <source>
        <dbReference type="EMBL" id="NWC36141.1"/>
    </source>
</evidence>
<feature type="compositionally biased region" description="Low complexity" evidence="1">
    <location>
        <begin position="666"/>
        <end position="683"/>
    </location>
</feature>
<dbReference type="Proteomes" id="UP000520592">
    <property type="component" value="Unassembled WGS sequence"/>
</dbReference>
<dbReference type="Pfam" id="PF20178">
    <property type="entry name" value="ToxA_N"/>
    <property type="match status" value="1"/>
</dbReference>
<feature type="region of interest" description="Disordered" evidence="1">
    <location>
        <begin position="637"/>
        <end position="690"/>
    </location>
</feature>
<accession>A0A7Y8CMF2</accession>
<feature type="domain" description="Dermonecrotic toxin N-terminal" evidence="2">
    <location>
        <begin position="37"/>
        <end position="327"/>
    </location>
</feature>
<evidence type="ECO:0000259" key="2">
    <source>
        <dbReference type="Pfam" id="PF20178"/>
    </source>
</evidence>
<proteinExistence type="predicted"/>
<reference evidence="3 4" key="1">
    <citation type="submission" date="2020-04" db="EMBL/GenBank/DDBJ databases">
        <title>Molecular characterization of pseudomonads from Agaricus bisporus reveal novel blotch 2 pathogens in Western Europe.</title>
        <authorList>
            <person name="Taparia T."/>
            <person name="Krijger M."/>
            <person name="Haynes E."/>
            <person name="Elpinstone J.G."/>
            <person name="Noble R."/>
            <person name="Van Der Wolf J."/>
        </authorList>
    </citation>
    <scope>NUCLEOTIDE SEQUENCE [LARGE SCALE GENOMIC DNA]</scope>
    <source>
        <strain evidence="3 4">IPO3737</strain>
    </source>
</reference>
<dbReference type="EMBL" id="JACAQD010000038">
    <property type="protein sequence ID" value="NWC36141.1"/>
    <property type="molecule type" value="Genomic_DNA"/>
</dbReference>
<organism evidence="3 4">
    <name type="scientific">Pseudomonas gingeri</name>
    <dbReference type="NCBI Taxonomy" id="117681"/>
    <lineage>
        <taxon>Bacteria</taxon>
        <taxon>Pseudomonadati</taxon>
        <taxon>Pseudomonadota</taxon>
        <taxon>Gammaproteobacteria</taxon>
        <taxon>Pseudomonadales</taxon>
        <taxon>Pseudomonadaceae</taxon>
        <taxon>Pseudomonas</taxon>
    </lineage>
</organism>
<name>A0A7Y8CMF2_9PSED</name>
<sequence length="845" mass="93499">MNQVFIPAPGVGRAQALPELPANAQLDRFVRERGMLLPDPSELAASLIRQHAKSQWRLDLDPEQTVLVNLHYRRQGNAGTIGQVMYQQTLTQAMLSNYQEGNHFVQRQFPATFQLAPEITPVAKLPEVHPNPLDVDYLKTHYHDYHGIYRRVVPQRYGPDMQLDIDPRDFQQFVWDTDFYKRYTSRQDAYWRTHWQDYRDLLKCALLKAADLQWLEGTLKWEDRSLVWRAAGLNPQQRWHELSVAQIQALAAPGADCNVALLTIYGYSATDLAVFCDQAFGRVVLYIPGNASPLHGFAEIDLMRAWLARQAGVVALRQMLASHFELRDRPDGSTYRGLMGALLGVSRYPQEQAVFADAGWNPQRHIGTDQVISGDVFVHLRDLQRRRAVRDIDLIIRSDASVIRAFWRDCIESAANAAGALALAFPEFELVAGLLGLAESAIGVEQLVEADSTDERVAGAGRVFFGLLNAVPLVARGVPGGEAKVPEAPARALPDQLAVSPTTPAESVSPLESTLPVAAGVPSSDRLSLGQERIIRSHAVSGVSLEGLKPNALGIYQVGEHSFYVRYTDPEGYAGIYEIRSDFKLRDDTVRLIDPMTRKTLGISLRRGKPLRLPGAGLNPQWDPEWEIYLRGSAHETGGAQGDQLPAHSGAGSSEAAPLEPPSPQSPVDSSASDSDSVSSADDYTPYDDSELLLDNPFKSGITLPPGAHFNSRGMIERTDFDELFRVEKAQRVERRGDPLEYGFRSSNFFGGVPKMLDGEVLIVSRTRAGAEAYGSSEFGHGEYQCYRIDAKGLPAVSYTENLQYNADFTRLRQSADDDPQGALNFDEVHVANAALGHRRITYAG</sequence>
<protein>
    <recommendedName>
        <fullName evidence="2">Dermonecrotic toxin N-terminal domain-containing protein</fullName>
    </recommendedName>
</protein>
<gene>
    <name evidence="3" type="ORF">HX876_27595</name>
</gene>
<dbReference type="AlphaFoldDB" id="A0A7Y8CMF2"/>
<dbReference type="RefSeq" id="WP_177059093.1">
    <property type="nucleotide sequence ID" value="NZ_JACAPS010000023.1"/>
</dbReference>
<dbReference type="InterPro" id="IPR046673">
    <property type="entry name" value="ToxA_N"/>
</dbReference>
<evidence type="ECO:0000256" key="1">
    <source>
        <dbReference type="SAM" id="MobiDB-lite"/>
    </source>
</evidence>
<evidence type="ECO:0000313" key="4">
    <source>
        <dbReference type="Proteomes" id="UP000520592"/>
    </source>
</evidence>
<comment type="caution">
    <text evidence="3">The sequence shown here is derived from an EMBL/GenBank/DDBJ whole genome shotgun (WGS) entry which is preliminary data.</text>
</comment>